<dbReference type="AlphaFoldDB" id="A0A8S4QSP6"/>
<proteinExistence type="predicted"/>
<feature type="non-terminal residue" evidence="2">
    <location>
        <position position="1"/>
    </location>
</feature>
<evidence type="ECO:0000313" key="2">
    <source>
        <dbReference type="EMBL" id="CAH2217793.1"/>
    </source>
</evidence>
<reference evidence="2" key="1">
    <citation type="submission" date="2022-03" db="EMBL/GenBank/DDBJ databases">
        <authorList>
            <person name="Lindestad O."/>
        </authorList>
    </citation>
    <scope>NUCLEOTIDE SEQUENCE</scope>
</reference>
<keyword evidence="1" id="KW-0812">Transmembrane</keyword>
<keyword evidence="1" id="KW-0472">Membrane</keyword>
<name>A0A8S4QSP6_9NEOP</name>
<comment type="caution">
    <text evidence="2">The sequence shown here is derived from an EMBL/GenBank/DDBJ whole genome shotgun (WGS) entry which is preliminary data.</text>
</comment>
<dbReference type="EMBL" id="CAKXAJ010018559">
    <property type="protein sequence ID" value="CAH2217793.1"/>
    <property type="molecule type" value="Genomic_DNA"/>
</dbReference>
<evidence type="ECO:0000313" key="3">
    <source>
        <dbReference type="Proteomes" id="UP000838756"/>
    </source>
</evidence>
<dbReference type="Proteomes" id="UP000838756">
    <property type="component" value="Unassembled WGS sequence"/>
</dbReference>
<evidence type="ECO:0000256" key="1">
    <source>
        <dbReference type="SAM" id="Phobius"/>
    </source>
</evidence>
<gene>
    <name evidence="2" type="primary">jg27087</name>
    <name evidence="2" type="ORF">PAEG_LOCUS5675</name>
</gene>
<accession>A0A8S4QSP6</accession>
<sequence>NSCMSNNPHWVSVVDYGLNPLIFWVDLMGEWVDMMIMMNYVISWGSPIRKPPLLQGDANYS</sequence>
<feature type="transmembrane region" description="Helical" evidence="1">
    <location>
        <begin position="21"/>
        <end position="42"/>
    </location>
</feature>
<keyword evidence="1" id="KW-1133">Transmembrane helix</keyword>
<keyword evidence="3" id="KW-1185">Reference proteome</keyword>
<protein>
    <submittedName>
        <fullName evidence="2">Jg27087 protein</fullName>
    </submittedName>
</protein>
<organism evidence="2 3">
    <name type="scientific">Pararge aegeria aegeria</name>
    <dbReference type="NCBI Taxonomy" id="348720"/>
    <lineage>
        <taxon>Eukaryota</taxon>
        <taxon>Metazoa</taxon>
        <taxon>Ecdysozoa</taxon>
        <taxon>Arthropoda</taxon>
        <taxon>Hexapoda</taxon>
        <taxon>Insecta</taxon>
        <taxon>Pterygota</taxon>
        <taxon>Neoptera</taxon>
        <taxon>Endopterygota</taxon>
        <taxon>Lepidoptera</taxon>
        <taxon>Glossata</taxon>
        <taxon>Ditrysia</taxon>
        <taxon>Papilionoidea</taxon>
        <taxon>Nymphalidae</taxon>
        <taxon>Satyrinae</taxon>
        <taxon>Satyrini</taxon>
        <taxon>Parargina</taxon>
        <taxon>Pararge</taxon>
    </lineage>
</organism>